<feature type="transmembrane region" description="Helical" evidence="2">
    <location>
        <begin position="333"/>
        <end position="359"/>
    </location>
</feature>
<dbReference type="Gene3D" id="2.10.220.10">
    <property type="entry name" value="Hormone Receptor, Insulin-like Growth Factor Receptor 1, Chain A, domain 2"/>
    <property type="match status" value="1"/>
</dbReference>
<accession>A0A7G2CRL3</accession>
<feature type="region of interest" description="Disordered" evidence="1">
    <location>
        <begin position="429"/>
        <end position="456"/>
    </location>
</feature>
<evidence type="ECO:0000313" key="4">
    <source>
        <dbReference type="EMBL" id="CAD2222155.1"/>
    </source>
</evidence>
<dbReference type="PANTHER" id="PTHR45756">
    <property type="entry name" value="PALMITOYLTRANSFERASE"/>
    <property type="match status" value="1"/>
</dbReference>
<keyword evidence="2" id="KW-0812">Transmembrane</keyword>
<organism evidence="4 5">
    <name type="scientific">Angomonas deanei</name>
    <dbReference type="NCBI Taxonomy" id="59799"/>
    <lineage>
        <taxon>Eukaryota</taxon>
        <taxon>Discoba</taxon>
        <taxon>Euglenozoa</taxon>
        <taxon>Kinetoplastea</taxon>
        <taxon>Metakinetoplastina</taxon>
        <taxon>Trypanosomatida</taxon>
        <taxon>Trypanosomatidae</taxon>
        <taxon>Strigomonadinae</taxon>
        <taxon>Angomonas</taxon>
    </lineage>
</organism>
<reference evidence="4 5" key="1">
    <citation type="submission" date="2020-08" db="EMBL/GenBank/DDBJ databases">
        <authorList>
            <person name="Newling K."/>
            <person name="Davey J."/>
            <person name="Forrester S."/>
        </authorList>
    </citation>
    <scope>NUCLEOTIDE SEQUENCE [LARGE SCALE GENOMIC DNA]</scope>
    <source>
        <strain evidence="5">Crithidia deanei Carvalho (ATCC PRA-265)</strain>
    </source>
</reference>
<keyword evidence="3" id="KW-0732">Signal</keyword>
<protein>
    <submittedName>
        <fullName evidence="4">Uncharacterized protein</fullName>
    </submittedName>
</protein>
<evidence type="ECO:0000313" key="5">
    <source>
        <dbReference type="Proteomes" id="UP000515908"/>
    </source>
</evidence>
<feature type="signal peptide" evidence="3">
    <location>
        <begin position="1"/>
        <end position="28"/>
    </location>
</feature>
<feature type="compositionally biased region" description="Acidic residues" evidence="1">
    <location>
        <begin position="434"/>
        <end position="456"/>
    </location>
</feature>
<feature type="chain" id="PRO_5028806627" evidence="3">
    <location>
        <begin position="29"/>
        <end position="456"/>
    </location>
</feature>
<evidence type="ECO:0000256" key="1">
    <source>
        <dbReference type="SAM" id="MobiDB-lite"/>
    </source>
</evidence>
<keyword evidence="2" id="KW-1133">Transmembrane helix</keyword>
<sequence>MTASNMFLSPVKLLLVVVLSLSSALSEGYLPTETLCFACANNDTCYRDRTCRGCQPGYTLGIGYTAQVDYNGCFRRIKYCWYYDGNVCHNCNDNYIPSPDRMECLHCVIDQCVICDKDDSCFGCSEGYAPSNDGTKCVEAVGSCEVLLNTGRCSKCMSGYQLSSDGFSCTPCQVANCKRCSGDNQCAECVSSSFVLSTDLNCITPVPNCAKATGNRVCVGCNPGYQLTAEGQCMECNLPNCRECSTPTTCSICNANYLLLSGKCITCNVDHCLKCSDTDKCKDCSDGYGLVGTTGKCGPCADPKCWQCALNASECTLSRAEIETVKEQKGIPWWVWLIVAIGAAALLGIILFIVLWCCLRKPIVPVTVYEEDNYESDKDSGDDQTRDLALDFNNRSFFARPPPILLMNDYVQPRIYTQDATQVHGDMTSAAADSEMDSVSGDEDDEGDMLLEDINV</sequence>
<dbReference type="Proteomes" id="UP000515908">
    <property type="component" value="Chromosome 24"/>
</dbReference>
<dbReference type="InterPro" id="IPR009030">
    <property type="entry name" value="Growth_fac_rcpt_cys_sf"/>
</dbReference>
<dbReference type="SUPFAM" id="SSF57184">
    <property type="entry name" value="Growth factor receptor domain"/>
    <property type="match status" value="3"/>
</dbReference>
<dbReference type="EMBL" id="LR877168">
    <property type="protein sequence ID" value="CAD2222155.1"/>
    <property type="molecule type" value="Genomic_DNA"/>
</dbReference>
<dbReference type="InterPro" id="IPR006212">
    <property type="entry name" value="Furin_repeat"/>
</dbReference>
<dbReference type="VEuPathDB" id="TriTrypDB:ADEAN_000969400"/>
<name>A0A7G2CRL3_9TRYP</name>
<dbReference type="AlphaFoldDB" id="A0A7G2CRL3"/>
<proteinExistence type="predicted"/>
<keyword evidence="5" id="KW-1185">Reference proteome</keyword>
<dbReference type="InterPro" id="IPR053215">
    <property type="entry name" value="TKL_Ser/Thr_kinase"/>
</dbReference>
<dbReference type="PANTHER" id="PTHR45756:SF1">
    <property type="entry name" value="PROTEIN KINASE DOMAIN CONTAINING PROTEIN"/>
    <property type="match status" value="1"/>
</dbReference>
<evidence type="ECO:0000256" key="3">
    <source>
        <dbReference type="SAM" id="SignalP"/>
    </source>
</evidence>
<evidence type="ECO:0000256" key="2">
    <source>
        <dbReference type="SAM" id="Phobius"/>
    </source>
</evidence>
<dbReference type="SMART" id="SM00261">
    <property type="entry name" value="FU"/>
    <property type="match status" value="3"/>
</dbReference>
<keyword evidence="2" id="KW-0472">Membrane</keyword>
<gene>
    <name evidence="4" type="ORF">ADEAN_000969400</name>
</gene>